<name>A0A8K1I803_9PEZI</name>
<gene>
    <name evidence="2" type="primary">orf108B</name>
</gene>
<feature type="region of interest" description="Disordered" evidence="1">
    <location>
        <begin position="21"/>
        <end position="44"/>
    </location>
</feature>
<evidence type="ECO:0000313" key="2">
    <source>
        <dbReference type="EMBL" id="UBU98425.1"/>
    </source>
</evidence>
<dbReference type="AlphaFoldDB" id="A0A8K1I803"/>
<feature type="region of interest" description="Disordered" evidence="1">
    <location>
        <begin position="60"/>
        <end position="86"/>
    </location>
</feature>
<evidence type="ECO:0000256" key="1">
    <source>
        <dbReference type="SAM" id="MobiDB-lite"/>
    </source>
</evidence>
<organism evidence="2">
    <name type="scientific">Morchella brunnea</name>
    <dbReference type="NCBI Taxonomy" id="1174671"/>
    <lineage>
        <taxon>Eukaryota</taxon>
        <taxon>Fungi</taxon>
        <taxon>Dikarya</taxon>
        <taxon>Ascomycota</taxon>
        <taxon>Pezizomycotina</taxon>
        <taxon>Pezizomycetes</taxon>
        <taxon>Pezizales</taxon>
        <taxon>Morchellaceae</taxon>
        <taxon>Morchella</taxon>
    </lineage>
</organism>
<protein>
    <submittedName>
        <fullName evidence="2">Uncharacterized protein</fullName>
    </submittedName>
</protein>
<accession>A0A8K1I803</accession>
<geneLocation type="mitochondrion" evidence="2"/>
<sequence length="108" mass="11909">MSVPSLKPSPPYISLWKYMRGEGGPREGCSPSLSLKERERGRSDKCDQLVKSEHLSPTQLLYPRGRPAGRTAGSKECRGPGREVSLGTFPAQEKKLRGSLSILLKKNN</sequence>
<keyword evidence="2" id="KW-0496">Mitochondrion</keyword>
<dbReference type="RefSeq" id="YP_010218594.1">
    <property type="nucleotide sequence ID" value="NC_058917.1"/>
</dbReference>
<dbReference type="GeneID" id="68665294"/>
<feature type="compositionally biased region" description="Basic and acidic residues" evidence="1">
    <location>
        <begin position="35"/>
        <end position="44"/>
    </location>
</feature>
<proteinExistence type="predicted"/>
<dbReference type="EMBL" id="MW538937">
    <property type="protein sequence ID" value="UBU98425.1"/>
    <property type="molecule type" value="Genomic_DNA"/>
</dbReference>
<reference evidence="2" key="1">
    <citation type="submission" date="2021-01" db="EMBL/GenBank/DDBJ databases">
        <authorList>
            <person name="Sun H.-H."/>
            <person name="Zhang S."/>
            <person name="Zhang Y.-J."/>
        </authorList>
    </citation>
    <scope>NUCLEOTIDE SEQUENCE</scope>
    <source>
        <strain evidence="2">CMM1</strain>
    </source>
</reference>